<evidence type="ECO:0008006" key="4">
    <source>
        <dbReference type="Google" id="ProtNLM"/>
    </source>
</evidence>
<gene>
    <name evidence="2" type="ORF">CWS72_26550</name>
</gene>
<name>A0A2N3PM46_9PROT</name>
<sequence length="105" mass="11214">MTGATIEGVLAVIGAGTCLYWIFRILAAFLRRIQPPPEETASEGQAVPVMTNGVGPQVNDDIVVIAAAVGAMMSGHRIVHIQDTHSGASWSAEGRWMHQTSHNLH</sequence>
<proteinExistence type="predicted"/>
<comment type="caution">
    <text evidence="2">The sequence shown here is derived from an EMBL/GenBank/DDBJ whole genome shotgun (WGS) entry which is preliminary data.</text>
</comment>
<reference evidence="3" key="1">
    <citation type="submission" date="2017-12" db="EMBL/GenBank/DDBJ databases">
        <title>Draft genome sequence of Telmatospirillum siberiense 26-4b1T, an acidotolerant peatland alphaproteobacterium potentially involved in sulfur cycling.</title>
        <authorList>
            <person name="Hausmann B."/>
            <person name="Pjevac P."/>
            <person name="Schreck K."/>
            <person name="Herbold C.W."/>
            <person name="Daims H."/>
            <person name="Wagner M."/>
            <person name="Pester M."/>
            <person name="Loy A."/>
        </authorList>
    </citation>
    <scope>NUCLEOTIDE SEQUENCE [LARGE SCALE GENOMIC DNA]</scope>
    <source>
        <strain evidence="3">26-4b1</strain>
    </source>
</reference>
<organism evidence="2 3">
    <name type="scientific">Telmatospirillum siberiense</name>
    <dbReference type="NCBI Taxonomy" id="382514"/>
    <lineage>
        <taxon>Bacteria</taxon>
        <taxon>Pseudomonadati</taxon>
        <taxon>Pseudomonadota</taxon>
        <taxon>Alphaproteobacteria</taxon>
        <taxon>Rhodospirillales</taxon>
        <taxon>Rhodospirillaceae</taxon>
        <taxon>Telmatospirillum</taxon>
    </lineage>
</organism>
<dbReference type="Proteomes" id="UP000233293">
    <property type="component" value="Unassembled WGS sequence"/>
</dbReference>
<feature type="transmembrane region" description="Helical" evidence="1">
    <location>
        <begin position="6"/>
        <end position="23"/>
    </location>
</feature>
<keyword evidence="1" id="KW-1133">Transmembrane helix</keyword>
<dbReference type="EMBL" id="PIUM01000057">
    <property type="protein sequence ID" value="PKU21460.1"/>
    <property type="molecule type" value="Genomic_DNA"/>
</dbReference>
<evidence type="ECO:0000256" key="1">
    <source>
        <dbReference type="SAM" id="Phobius"/>
    </source>
</evidence>
<evidence type="ECO:0000313" key="3">
    <source>
        <dbReference type="Proteomes" id="UP000233293"/>
    </source>
</evidence>
<evidence type="ECO:0000313" key="2">
    <source>
        <dbReference type="EMBL" id="PKU21460.1"/>
    </source>
</evidence>
<dbReference type="AlphaFoldDB" id="A0A2N3PM46"/>
<dbReference type="RefSeq" id="WP_146002898.1">
    <property type="nucleotide sequence ID" value="NZ_PIUM01000057.1"/>
</dbReference>
<keyword evidence="1" id="KW-0812">Transmembrane</keyword>
<accession>A0A2N3PM46</accession>
<dbReference type="OrthoDB" id="7373969at2"/>
<keyword evidence="1" id="KW-0472">Membrane</keyword>
<protein>
    <recommendedName>
        <fullName evidence="4">Oxaloacetate decarboxylase, gamma chain</fullName>
    </recommendedName>
</protein>
<keyword evidence="3" id="KW-1185">Reference proteome</keyword>